<evidence type="ECO:0000256" key="7">
    <source>
        <dbReference type="ARBA" id="ARBA00022989"/>
    </source>
</evidence>
<reference evidence="13" key="1">
    <citation type="journal article" date="2020" name="Stud. Mycol.">
        <title>101 Dothideomycetes genomes: a test case for predicting lifestyles and emergence of pathogens.</title>
        <authorList>
            <person name="Haridas S."/>
            <person name="Albert R."/>
            <person name="Binder M."/>
            <person name="Bloem J."/>
            <person name="Labutti K."/>
            <person name="Salamov A."/>
            <person name="Andreopoulos B."/>
            <person name="Baker S."/>
            <person name="Barry K."/>
            <person name="Bills G."/>
            <person name="Bluhm B."/>
            <person name="Cannon C."/>
            <person name="Castanera R."/>
            <person name="Culley D."/>
            <person name="Daum C."/>
            <person name="Ezra D."/>
            <person name="Gonzalez J."/>
            <person name="Henrissat B."/>
            <person name="Kuo A."/>
            <person name="Liang C."/>
            <person name="Lipzen A."/>
            <person name="Lutzoni F."/>
            <person name="Magnuson J."/>
            <person name="Mondo S."/>
            <person name="Nolan M."/>
            <person name="Ohm R."/>
            <person name="Pangilinan J."/>
            <person name="Park H.-J."/>
            <person name="Ramirez L."/>
            <person name="Alfaro M."/>
            <person name="Sun H."/>
            <person name="Tritt A."/>
            <person name="Yoshinaga Y."/>
            <person name="Zwiers L.-H."/>
            <person name="Turgeon B."/>
            <person name="Goodwin S."/>
            <person name="Spatafora J."/>
            <person name="Crous P."/>
            <person name="Grigoriev I."/>
        </authorList>
    </citation>
    <scope>NUCLEOTIDE SEQUENCE</scope>
    <source>
        <strain evidence="13">CBS 101060</strain>
    </source>
</reference>
<gene>
    <name evidence="13" type="ORF">M501DRAFT_1002581</name>
</gene>
<feature type="domain" description="CAAX prenyl protease 2/Lysostaphin resistance protein A-like" evidence="12">
    <location>
        <begin position="155"/>
        <end position="263"/>
    </location>
</feature>
<keyword evidence="3" id="KW-0645">Protease</keyword>
<evidence type="ECO:0000256" key="8">
    <source>
        <dbReference type="ARBA" id="ARBA00023136"/>
    </source>
</evidence>
<comment type="caution">
    <text evidence="13">The sequence shown here is derived from an EMBL/GenBank/DDBJ whole genome shotgun (WGS) entry which is preliminary data.</text>
</comment>
<dbReference type="PANTHER" id="PTHR13046:SF0">
    <property type="entry name" value="CAAX PRENYL PROTEASE 2"/>
    <property type="match status" value="1"/>
</dbReference>
<comment type="subcellular location">
    <subcellularLocation>
        <location evidence="1">Endoplasmic reticulum membrane</location>
        <topology evidence="1">Multi-pass membrane protein</topology>
    </subcellularLocation>
</comment>
<dbReference type="Proteomes" id="UP000799429">
    <property type="component" value="Unassembled WGS sequence"/>
</dbReference>
<dbReference type="Pfam" id="PF02517">
    <property type="entry name" value="Rce1-like"/>
    <property type="match status" value="1"/>
</dbReference>
<evidence type="ECO:0000256" key="5">
    <source>
        <dbReference type="ARBA" id="ARBA00022801"/>
    </source>
</evidence>
<dbReference type="GO" id="GO:0071586">
    <property type="term" value="P:CAAX-box protein processing"/>
    <property type="evidence" value="ECO:0007669"/>
    <property type="project" value="InterPro"/>
</dbReference>
<keyword evidence="5" id="KW-0378">Hydrolase</keyword>
<feature type="transmembrane region" description="Helical" evidence="11">
    <location>
        <begin position="227"/>
        <end position="245"/>
    </location>
</feature>
<comment type="catalytic activity">
    <reaction evidence="9">
        <text>Hydrolyzes the peptide bond -P2-(S-farnesyl or geranylgeranyl)C-P1'-P2'-P3'-COOH where P1' and P2' are amino acids with aliphatic sidechains and P3' is any C-terminal residue.</text>
        <dbReference type="EC" id="3.4.26.1"/>
    </reaction>
</comment>
<evidence type="ECO:0000313" key="13">
    <source>
        <dbReference type="EMBL" id="KAF2840265.1"/>
    </source>
</evidence>
<keyword evidence="14" id="KW-1185">Reference proteome</keyword>
<accession>A0A9P4SCU9</accession>
<dbReference type="EC" id="3.4.26.1" evidence="10"/>
<evidence type="ECO:0000256" key="6">
    <source>
        <dbReference type="ARBA" id="ARBA00022824"/>
    </source>
</evidence>
<keyword evidence="7 11" id="KW-1133">Transmembrane helix</keyword>
<dbReference type="EMBL" id="MU006093">
    <property type="protein sequence ID" value="KAF2840265.1"/>
    <property type="molecule type" value="Genomic_DNA"/>
</dbReference>
<evidence type="ECO:0000313" key="14">
    <source>
        <dbReference type="Proteomes" id="UP000799429"/>
    </source>
</evidence>
<feature type="transmembrane region" description="Helical" evidence="11">
    <location>
        <begin position="312"/>
        <end position="332"/>
    </location>
</feature>
<keyword evidence="8 11" id="KW-0472">Membrane</keyword>
<dbReference type="InterPro" id="IPR039731">
    <property type="entry name" value="Rce1"/>
</dbReference>
<keyword evidence="6" id="KW-0256">Endoplasmic reticulum</keyword>
<proteinExistence type="inferred from homology"/>
<evidence type="ECO:0000259" key="12">
    <source>
        <dbReference type="Pfam" id="PF02517"/>
    </source>
</evidence>
<evidence type="ECO:0000256" key="11">
    <source>
        <dbReference type="SAM" id="Phobius"/>
    </source>
</evidence>
<sequence length="342" mass="38739">MAPIDLLHRLKSLKSLYSKESPKHEPAIAPRLAAVLSILFTIIYVLPFYLSKATRPSPQLHRDAPSVIRARIRAVWTSCILTSILTLYVIIQHGHAEPLDALKLLGWWPIAPLEIGKALLLVSILFIGPLFERGIAEGEWRHWLKGHYISEVLGAWIGWRNFVAGPITEELLFRSLLIPLHLLSHHSPLRTTLLTPLYFGIAHIHHFYEFRLTHPHTPALKALARSLFQFAYTSLFGVFAAFLFIRTGSLWPCILAHTFCNWMGLPRMWGRVGVEAGVPLGPPDVRGEGKRDDRRSGRERIEDEGLGVGWTMTYYALLVAGAWGFWFALWPLTESTNALAYF</sequence>
<evidence type="ECO:0000256" key="9">
    <source>
        <dbReference type="ARBA" id="ARBA00047280"/>
    </source>
</evidence>
<dbReference type="InterPro" id="IPR003675">
    <property type="entry name" value="Rce1/LyrA-like_dom"/>
</dbReference>
<comment type="similarity">
    <text evidence="2">Belongs to the peptidase U48 family.</text>
</comment>
<organism evidence="13 14">
    <name type="scientific">Patellaria atrata CBS 101060</name>
    <dbReference type="NCBI Taxonomy" id="1346257"/>
    <lineage>
        <taxon>Eukaryota</taxon>
        <taxon>Fungi</taxon>
        <taxon>Dikarya</taxon>
        <taxon>Ascomycota</taxon>
        <taxon>Pezizomycotina</taxon>
        <taxon>Dothideomycetes</taxon>
        <taxon>Dothideomycetes incertae sedis</taxon>
        <taxon>Patellariales</taxon>
        <taxon>Patellariaceae</taxon>
        <taxon>Patellaria</taxon>
    </lineage>
</organism>
<evidence type="ECO:0000256" key="3">
    <source>
        <dbReference type="ARBA" id="ARBA00022670"/>
    </source>
</evidence>
<name>A0A9P4SCU9_9PEZI</name>
<dbReference type="OrthoDB" id="271604at2759"/>
<dbReference type="AlphaFoldDB" id="A0A9P4SCU9"/>
<keyword evidence="4 11" id="KW-0812">Transmembrane</keyword>
<dbReference type="GO" id="GO:0005789">
    <property type="term" value="C:endoplasmic reticulum membrane"/>
    <property type="evidence" value="ECO:0007669"/>
    <property type="project" value="UniProtKB-SubCell"/>
</dbReference>
<protein>
    <recommendedName>
        <fullName evidence="10">intramembrane prenyl-peptidase Rce1</fullName>
        <ecNumber evidence="10">3.4.26.1</ecNumber>
    </recommendedName>
</protein>
<dbReference type="PANTHER" id="PTHR13046">
    <property type="entry name" value="PROTEASE U48 CAAX PRENYL PROTEASE RCE1"/>
    <property type="match status" value="1"/>
</dbReference>
<evidence type="ECO:0000256" key="1">
    <source>
        <dbReference type="ARBA" id="ARBA00004477"/>
    </source>
</evidence>
<evidence type="ECO:0000256" key="10">
    <source>
        <dbReference type="ARBA" id="ARBA00049729"/>
    </source>
</evidence>
<feature type="transmembrane region" description="Helical" evidence="11">
    <location>
        <begin position="111"/>
        <end position="131"/>
    </location>
</feature>
<feature type="transmembrane region" description="Helical" evidence="11">
    <location>
        <begin position="28"/>
        <end position="51"/>
    </location>
</feature>
<dbReference type="GO" id="GO:0004222">
    <property type="term" value="F:metalloendopeptidase activity"/>
    <property type="evidence" value="ECO:0007669"/>
    <property type="project" value="InterPro"/>
</dbReference>
<feature type="transmembrane region" description="Helical" evidence="11">
    <location>
        <begin position="72"/>
        <end position="91"/>
    </location>
</feature>
<evidence type="ECO:0000256" key="2">
    <source>
        <dbReference type="ARBA" id="ARBA00006897"/>
    </source>
</evidence>
<evidence type="ECO:0000256" key="4">
    <source>
        <dbReference type="ARBA" id="ARBA00022692"/>
    </source>
</evidence>